<feature type="domain" description="Sensor histidine kinase NatK-like C-terminal" evidence="3">
    <location>
        <begin position="337"/>
        <end position="434"/>
    </location>
</feature>
<feature type="transmembrane region" description="Helical" evidence="2">
    <location>
        <begin position="65"/>
        <end position="84"/>
    </location>
</feature>
<dbReference type="PANTHER" id="PTHR40448:SF1">
    <property type="entry name" value="TWO-COMPONENT SENSOR HISTIDINE KINASE"/>
    <property type="match status" value="1"/>
</dbReference>
<protein>
    <submittedName>
        <fullName evidence="5">ATP-binding protein</fullName>
    </submittedName>
</protein>
<dbReference type="GO" id="GO:0005524">
    <property type="term" value="F:ATP binding"/>
    <property type="evidence" value="ECO:0007669"/>
    <property type="project" value="UniProtKB-KW"/>
</dbReference>
<feature type="transmembrane region" description="Helical" evidence="2">
    <location>
        <begin position="167"/>
        <end position="186"/>
    </location>
</feature>
<proteinExistence type="predicted"/>
<evidence type="ECO:0000256" key="2">
    <source>
        <dbReference type="SAM" id="Phobius"/>
    </source>
</evidence>
<feature type="transmembrane region" description="Helical" evidence="2">
    <location>
        <begin position="6"/>
        <end position="27"/>
    </location>
</feature>
<evidence type="ECO:0000313" key="5">
    <source>
        <dbReference type="EMBL" id="RHA81734.1"/>
    </source>
</evidence>
<keyword evidence="2" id="KW-0812">Transmembrane</keyword>
<dbReference type="InterPro" id="IPR036890">
    <property type="entry name" value="HATPase_C_sf"/>
</dbReference>
<dbReference type="EMBL" id="QSFD01000001">
    <property type="protein sequence ID" value="RHA20883.1"/>
    <property type="molecule type" value="Genomic_DNA"/>
</dbReference>
<evidence type="ECO:0000313" key="6">
    <source>
        <dbReference type="Proteomes" id="UP000284779"/>
    </source>
</evidence>
<feature type="transmembrane region" description="Helical" evidence="2">
    <location>
        <begin position="198"/>
        <end position="217"/>
    </location>
</feature>
<sequence>MTSFRMFEIILYSMVSLLPYLGLALYPFEDKFRMSKIKLSGCIVILTVIQSALGIYATMCSQEQKALFSLLSTVCYGGFYFLAIKENVGKLVFVLLIVSNFANFVVMCAKCVEGHIFPQLAVENNKWSFSLCTMIVQLIFIPLLFLYFKKYIKGMAHIDTGKKIWRFLWTIPATFYLFWYHGLYFSTKSSIELAMDPVNMIFTFFINLGALVVYTVIVNSMAEFQYNLNLEEEKKQLEIENLCFENMKKQMESTRRARHDLKHHMKAVHTMAENNECKKITEYIETYLEHVSLKKPLVYCTNFTLNALIVYYVQQAEAHKIKIKLDIELPEETNVKEADLTVLFGNLLENAIDACDEVQENKRYINLKIYKPNSDSIVFYIENGFNGSIKKKNQQFLTTKANGNGIGIESVKYVVHKYNGDVNIKTDENKFIVSGVLLQPLDATK</sequence>
<keyword evidence="1" id="KW-0175">Coiled coil</keyword>
<evidence type="ECO:0000256" key="1">
    <source>
        <dbReference type="SAM" id="Coils"/>
    </source>
</evidence>
<evidence type="ECO:0000313" key="7">
    <source>
        <dbReference type="Proteomes" id="UP000285740"/>
    </source>
</evidence>
<organism evidence="5 7">
    <name type="scientific">Eubacterium ventriosum</name>
    <dbReference type="NCBI Taxonomy" id="39496"/>
    <lineage>
        <taxon>Bacteria</taxon>
        <taxon>Bacillati</taxon>
        <taxon>Bacillota</taxon>
        <taxon>Clostridia</taxon>
        <taxon>Eubacteriales</taxon>
        <taxon>Eubacteriaceae</taxon>
        <taxon>Eubacterium</taxon>
    </lineage>
</organism>
<dbReference type="InterPro" id="IPR032834">
    <property type="entry name" value="NatK-like_C"/>
</dbReference>
<dbReference type="Proteomes" id="UP000284779">
    <property type="component" value="Unassembled WGS sequence"/>
</dbReference>
<evidence type="ECO:0000313" key="4">
    <source>
        <dbReference type="EMBL" id="RHA20883.1"/>
    </source>
</evidence>
<feature type="coiled-coil region" evidence="1">
    <location>
        <begin position="227"/>
        <end position="254"/>
    </location>
</feature>
<dbReference type="Proteomes" id="UP000285740">
    <property type="component" value="Unassembled WGS sequence"/>
</dbReference>
<keyword evidence="5" id="KW-0067">ATP-binding</keyword>
<dbReference type="AlphaFoldDB" id="A0A413T9X0"/>
<dbReference type="GO" id="GO:0042802">
    <property type="term" value="F:identical protein binding"/>
    <property type="evidence" value="ECO:0007669"/>
    <property type="project" value="TreeGrafter"/>
</dbReference>
<evidence type="ECO:0000259" key="3">
    <source>
        <dbReference type="Pfam" id="PF14501"/>
    </source>
</evidence>
<dbReference type="PANTHER" id="PTHR40448">
    <property type="entry name" value="TWO-COMPONENT SENSOR HISTIDINE KINASE"/>
    <property type="match status" value="1"/>
</dbReference>
<accession>A0A413T9X0</accession>
<name>A0A413T9X0_9FIRM</name>
<feature type="transmembrane region" description="Helical" evidence="2">
    <location>
        <begin position="127"/>
        <end position="147"/>
    </location>
</feature>
<keyword evidence="6" id="KW-1185">Reference proteome</keyword>
<feature type="transmembrane region" description="Helical" evidence="2">
    <location>
        <begin position="39"/>
        <end position="59"/>
    </location>
</feature>
<reference evidence="6 7" key="1">
    <citation type="submission" date="2018-08" db="EMBL/GenBank/DDBJ databases">
        <title>A genome reference for cultivated species of the human gut microbiota.</title>
        <authorList>
            <person name="Zou Y."/>
            <person name="Xue W."/>
            <person name="Luo G."/>
        </authorList>
    </citation>
    <scope>NUCLEOTIDE SEQUENCE [LARGE SCALE GENOMIC DNA]</scope>
    <source>
        <strain evidence="5 7">AM42-30</strain>
        <strain evidence="4 6">AM44-11BH</strain>
    </source>
</reference>
<dbReference type="Gene3D" id="3.30.565.10">
    <property type="entry name" value="Histidine kinase-like ATPase, C-terminal domain"/>
    <property type="match status" value="1"/>
</dbReference>
<comment type="caution">
    <text evidence="5">The sequence shown here is derived from an EMBL/GenBank/DDBJ whole genome shotgun (WGS) entry which is preliminary data.</text>
</comment>
<feature type="transmembrane region" description="Helical" evidence="2">
    <location>
        <begin position="91"/>
        <end position="107"/>
    </location>
</feature>
<dbReference type="RefSeq" id="WP_117969358.1">
    <property type="nucleotide sequence ID" value="NZ_JANGEU010000001.1"/>
</dbReference>
<gene>
    <name evidence="5" type="ORF">DW918_02030</name>
    <name evidence="4" type="ORF">DW944_01555</name>
</gene>
<dbReference type="Pfam" id="PF14501">
    <property type="entry name" value="HATPase_c_5"/>
    <property type="match status" value="1"/>
</dbReference>
<dbReference type="CDD" id="cd16935">
    <property type="entry name" value="HATPase_AgrC-ComD-like"/>
    <property type="match status" value="1"/>
</dbReference>
<keyword evidence="2" id="KW-1133">Transmembrane helix</keyword>
<keyword evidence="5" id="KW-0547">Nucleotide-binding</keyword>
<dbReference type="SUPFAM" id="SSF55874">
    <property type="entry name" value="ATPase domain of HSP90 chaperone/DNA topoisomerase II/histidine kinase"/>
    <property type="match status" value="1"/>
</dbReference>
<dbReference type="EMBL" id="QSFV01000003">
    <property type="protein sequence ID" value="RHA81734.1"/>
    <property type="molecule type" value="Genomic_DNA"/>
</dbReference>
<keyword evidence="2" id="KW-0472">Membrane</keyword>